<name>A0A815RVF0_9BILA</name>
<dbReference type="EMBL" id="CAJNOK010018359">
    <property type="protein sequence ID" value="CAF1280769.1"/>
    <property type="molecule type" value="Genomic_DNA"/>
</dbReference>
<proteinExistence type="predicted"/>
<evidence type="ECO:0000313" key="3">
    <source>
        <dbReference type="EMBL" id="CAF4085512.1"/>
    </source>
</evidence>
<protein>
    <submittedName>
        <fullName evidence="2">Uncharacterized protein</fullName>
    </submittedName>
</protein>
<dbReference type="AlphaFoldDB" id="A0A815RVF0"/>
<organism evidence="2 5">
    <name type="scientific">Didymodactylos carnosus</name>
    <dbReference type="NCBI Taxonomy" id="1234261"/>
    <lineage>
        <taxon>Eukaryota</taxon>
        <taxon>Metazoa</taxon>
        <taxon>Spiralia</taxon>
        <taxon>Gnathifera</taxon>
        <taxon>Rotifera</taxon>
        <taxon>Eurotatoria</taxon>
        <taxon>Bdelloidea</taxon>
        <taxon>Philodinida</taxon>
        <taxon>Philodinidae</taxon>
        <taxon>Didymodactylos</taxon>
    </lineage>
</organism>
<reference evidence="2" key="1">
    <citation type="submission" date="2021-02" db="EMBL/GenBank/DDBJ databases">
        <authorList>
            <person name="Nowell W R."/>
        </authorList>
    </citation>
    <scope>NUCLEOTIDE SEQUENCE</scope>
</reference>
<sequence length="72" mass="8532">MASNCPVKIRLYNTCAVLKITTLTLNHNHKTEPSNLKYYPRNRRLHNNTTEMIKVYDRHKVSRSIIVTFEED</sequence>
<dbReference type="EMBL" id="CAJOBC010086670">
    <property type="protein sequence ID" value="CAF4346905.1"/>
    <property type="molecule type" value="Genomic_DNA"/>
</dbReference>
<evidence type="ECO:0000313" key="5">
    <source>
        <dbReference type="Proteomes" id="UP000663829"/>
    </source>
</evidence>
<accession>A0A815RVF0</accession>
<dbReference type="Proteomes" id="UP000677228">
    <property type="component" value="Unassembled WGS sequence"/>
</dbReference>
<comment type="caution">
    <text evidence="2">The sequence shown here is derived from an EMBL/GenBank/DDBJ whole genome shotgun (WGS) entry which is preliminary data.</text>
</comment>
<dbReference type="Proteomes" id="UP000681722">
    <property type="component" value="Unassembled WGS sequence"/>
</dbReference>
<dbReference type="Proteomes" id="UP000663829">
    <property type="component" value="Unassembled WGS sequence"/>
</dbReference>
<evidence type="ECO:0000313" key="1">
    <source>
        <dbReference type="EMBL" id="CAF1280769.1"/>
    </source>
</evidence>
<keyword evidence="5" id="KW-1185">Reference proteome</keyword>
<evidence type="ECO:0000313" key="2">
    <source>
        <dbReference type="EMBL" id="CAF1482077.1"/>
    </source>
</evidence>
<dbReference type="Proteomes" id="UP000682733">
    <property type="component" value="Unassembled WGS sequence"/>
</dbReference>
<dbReference type="EMBL" id="CAJOBA010039920">
    <property type="protein sequence ID" value="CAF4085512.1"/>
    <property type="molecule type" value="Genomic_DNA"/>
</dbReference>
<dbReference type="EMBL" id="CAJNOQ010021187">
    <property type="protein sequence ID" value="CAF1482077.1"/>
    <property type="molecule type" value="Genomic_DNA"/>
</dbReference>
<evidence type="ECO:0000313" key="4">
    <source>
        <dbReference type="EMBL" id="CAF4346905.1"/>
    </source>
</evidence>
<gene>
    <name evidence="2" type="ORF">GPM918_LOCUS35885</name>
    <name evidence="1" type="ORF">OVA965_LOCUS27626</name>
    <name evidence="4" type="ORF">SRO942_LOCUS36609</name>
    <name evidence="3" type="ORF">TMI583_LOCUS28370</name>
</gene>